<dbReference type="EMBL" id="KK584270">
    <property type="protein sequence ID" value="KDO16201.1"/>
    <property type="molecule type" value="Genomic_DNA"/>
</dbReference>
<evidence type="ECO:0000313" key="2">
    <source>
        <dbReference type="Proteomes" id="UP000030745"/>
    </source>
</evidence>
<dbReference type="GeneID" id="24139789"/>
<evidence type="ECO:0000313" key="1">
    <source>
        <dbReference type="EMBL" id="KDO16201.1"/>
    </source>
</evidence>
<dbReference type="VEuPathDB" id="FungiDB:SPRG_18264"/>
<reference evidence="1 2" key="1">
    <citation type="journal article" date="2013" name="PLoS Genet.">
        <title>Distinctive expansion of potential virulence genes in the genome of the oomycete fish pathogen Saprolegnia parasitica.</title>
        <authorList>
            <person name="Jiang R.H."/>
            <person name="de Bruijn I."/>
            <person name="Haas B.J."/>
            <person name="Belmonte R."/>
            <person name="Lobach L."/>
            <person name="Christie J."/>
            <person name="van den Ackerveken G."/>
            <person name="Bottin A."/>
            <person name="Bulone V."/>
            <person name="Diaz-Moreno S.M."/>
            <person name="Dumas B."/>
            <person name="Fan L."/>
            <person name="Gaulin E."/>
            <person name="Govers F."/>
            <person name="Grenville-Briggs L.J."/>
            <person name="Horner N.R."/>
            <person name="Levin J.Z."/>
            <person name="Mammella M."/>
            <person name="Meijer H.J."/>
            <person name="Morris P."/>
            <person name="Nusbaum C."/>
            <person name="Oome S."/>
            <person name="Phillips A.J."/>
            <person name="van Rooyen D."/>
            <person name="Rzeszutek E."/>
            <person name="Saraiva M."/>
            <person name="Secombes C.J."/>
            <person name="Seidl M.F."/>
            <person name="Snel B."/>
            <person name="Stassen J.H."/>
            <person name="Sykes S."/>
            <person name="Tripathy S."/>
            <person name="van den Berg H."/>
            <person name="Vega-Arreguin J.C."/>
            <person name="Wawra S."/>
            <person name="Young S.K."/>
            <person name="Zeng Q."/>
            <person name="Dieguez-Uribeondo J."/>
            <person name="Russ C."/>
            <person name="Tyler B.M."/>
            <person name="van West P."/>
        </authorList>
    </citation>
    <scope>NUCLEOTIDE SEQUENCE [LARGE SCALE GENOMIC DNA]</scope>
    <source>
        <strain evidence="1 2">CBS 223.65</strain>
    </source>
</reference>
<sequence>MLANGVVAHEAVVLLAKAATEALDAWQTVLAAVDLDDAGTYGSGALHTHGRKEIRVRALHPIETKVSCGLWPAPSTLLQALRTTLAPAQPRKVNKEAPALAEASTDTARAWTFLPVAVSEADDKLLFELEVKFKLWARPMDVLGIVRRLRNAAIIDSPPQVFLQRPATL</sequence>
<keyword evidence="2" id="KW-1185">Reference proteome</keyword>
<gene>
    <name evidence="1" type="ORF">SPRG_18264</name>
</gene>
<proteinExistence type="predicted"/>
<dbReference type="KEGG" id="spar:SPRG_18264"/>
<dbReference type="Proteomes" id="UP000030745">
    <property type="component" value="Unassembled WGS sequence"/>
</dbReference>
<dbReference type="AlphaFoldDB" id="A0A067BPH5"/>
<accession>A0A067BPH5</accession>
<dbReference type="RefSeq" id="XP_012213092.1">
    <property type="nucleotide sequence ID" value="XM_012357702.1"/>
</dbReference>
<organism evidence="1 2">
    <name type="scientific">Saprolegnia parasitica (strain CBS 223.65)</name>
    <dbReference type="NCBI Taxonomy" id="695850"/>
    <lineage>
        <taxon>Eukaryota</taxon>
        <taxon>Sar</taxon>
        <taxon>Stramenopiles</taxon>
        <taxon>Oomycota</taxon>
        <taxon>Saprolegniomycetes</taxon>
        <taxon>Saprolegniales</taxon>
        <taxon>Saprolegniaceae</taxon>
        <taxon>Saprolegnia</taxon>
    </lineage>
</organism>
<name>A0A067BPH5_SAPPC</name>
<protein>
    <submittedName>
        <fullName evidence="1">Uncharacterized protein</fullName>
    </submittedName>
</protein>